<dbReference type="CDD" id="cd06127">
    <property type="entry name" value="DEDDh"/>
    <property type="match status" value="1"/>
</dbReference>
<dbReference type="CDD" id="cd10434">
    <property type="entry name" value="GIY-YIG_UvrC_Cho"/>
    <property type="match status" value="1"/>
</dbReference>
<dbReference type="eggNOG" id="COG0847">
    <property type="taxonomic scope" value="Bacteria"/>
</dbReference>
<dbReference type="KEGG" id="rbi:RB2501_15959"/>
<dbReference type="GO" id="GO:0003887">
    <property type="term" value="F:DNA-directed DNA polymerase activity"/>
    <property type="evidence" value="ECO:0007669"/>
    <property type="project" value="InterPro"/>
</dbReference>
<proteinExistence type="predicted"/>
<dbReference type="RefSeq" id="WP_015755153.1">
    <property type="nucleotide sequence ID" value="NC_013222.1"/>
</dbReference>
<dbReference type="PANTHER" id="PTHR30231">
    <property type="entry name" value="DNA POLYMERASE III SUBUNIT EPSILON"/>
    <property type="match status" value="1"/>
</dbReference>
<dbReference type="STRING" id="313596.RB2501_15959"/>
<dbReference type="GO" id="GO:0003677">
    <property type="term" value="F:DNA binding"/>
    <property type="evidence" value="ECO:0007669"/>
    <property type="project" value="InterPro"/>
</dbReference>
<dbReference type="HOGENOM" id="CLU_030720_1_0_10"/>
<dbReference type="InterPro" id="IPR036397">
    <property type="entry name" value="RNaseH_sf"/>
</dbReference>
<dbReference type="GO" id="GO:0006289">
    <property type="term" value="P:nucleotide-excision repair"/>
    <property type="evidence" value="ECO:0007669"/>
    <property type="project" value="InterPro"/>
</dbReference>
<dbReference type="PANTHER" id="PTHR30231:SF41">
    <property type="entry name" value="DNA POLYMERASE III SUBUNIT EPSILON"/>
    <property type="match status" value="1"/>
</dbReference>
<dbReference type="GO" id="GO:0005829">
    <property type="term" value="C:cytosol"/>
    <property type="evidence" value="ECO:0007669"/>
    <property type="project" value="TreeGrafter"/>
</dbReference>
<gene>
    <name evidence="4" type="ordered locus">RB2501_15959</name>
</gene>
<dbReference type="InterPro" id="IPR000305">
    <property type="entry name" value="GIY-YIG_endonuc"/>
</dbReference>
<dbReference type="AlphaFoldDB" id="A4CLT9"/>
<dbReference type="EMBL" id="CP001712">
    <property type="protein sequence ID" value="EAR15838.1"/>
    <property type="molecule type" value="Genomic_DNA"/>
</dbReference>
<accession>A4CLT9</accession>
<dbReference type="OrthoDB" id="9803913at2"/>
<dbReference type="InterPro" id="IPR006054">
    <property type="entry name" value="DnaQ"/>
</dbReference>
<dbReference type="InterPro" id="IPR013520">
    <property type="entry name" value="Ribonucl_H"/>
</dbReference>
<dbReference type="eggNOG" id="COG0322">
    <property type="taxonomic scope" value="Bacteria"/>
</dbReference>
<dbReference type="Gene3D" id="3.30.420.10">
    <property type="entry name" value="Ribonuclease H-like superfamily/Ribonuclease H"/>
    <property type="match status" value="1"/>
</dbReference>
<dbReference type="SMART" id="SM00479">
    <property type="entry name" value="EXOIII"/>
    <property type="match status" value="1"/>
</dbReference>
<sequence>MTYAVLDIETTGGKFDEEGITEIAIHRFDGHEVVDTFISLINPERPIQPYVQKLTGIDPKMVQTAPRFHQVAKRIVEITRDSVLVAHNAQFDYRILRTEFRRLGYNFERKTLCTVDLSQRLIPDAESHSLGKLVRSLGIPVSNRHRANGDALATLKLLQHLLDRDTGKTITSEVIRAETLGELSNRQLRFVEEAPDSVGVYYLYDKDGNLLYLDGTRDMKRSLNRHFTGESPHSRALRKLTREVRFEKTGSELIARLKAFAEVRENKPSYRPRKKGRQVTPGTALHINGDRFPLGECDLLLVDTGRSEGERAAVRIGQEGVKGMGYFGLNHQINNIPILENLLTPIADPRGGLGIVAAYLKDQKVLRIVELNESS</sequence>
<reference evidence="4 5" key="1">
    <citation type="journal article" date="2009" name="J. Bacteriol.">
        <title>Complete genome sequence of Robiginitalea biformata HTCC2501.</title>
        <authorList>
            <person name="Oh H.M."/>
            <person name="Giovannoni S.J."/>
            <person name="Lee K."/>
            <person name="Ferriera S."/>
            <person name="Johnson J."/>
            <person name="Cho J.C."/>
        </authorList>
    </citation>
    <scope>NUCLEOTIDE SEQUENCE [LARGE SCALE GENOMIC DNA]</scope>
    <source>
        <strain evidence="5">ATCC BAA-864 / HTCC2501 / KCTC 12146</strain>
    </source>
</reference>
<comment type="subunit">
    <text evidence="2">DNA polymerase III contains a core (composed of alpha, epsilon and theta chains) that associates with a tau subunit. This core dimerizes to form the POLIII' complex. PolIII' associates with the gamma complex (composed of gamma, delta, delta', psi and chi chains) and with the beta chain to form the complete DNA polymerase III complex.</text>
</comment>
<evidence type="ECO:0000259" key="3">
    <source>
        <dbReference type="PROSITE" id="PS50164"/>
    </source>
</evidence>
<dbReference type="Proteomes" id="UP000009049">
    <property type="component" value="Chromosome"/>
</dbReference>
<dbReference type="InterPro" id="IPR047296">
    <property type="entry name" value="GIY-YIG_UvrC_Cho"/>
</dbReference>
<dbReference type="GO" id="GO:0008408">
    <property type="term" value="F:3'-5' exonuclease activity"/>
    <property type="evidence" value="ECO:0007669"/>
    <property type="project" value="TreeGrafter"/>
</dbReference>
<protein>
    <recommendedName>
        <fullName evidence="3">GIY-YIG domain-containing protein</fullName>
    </recommendedName>
</protein>
<comment type="function">
    <text evidence="1">DNA polymerase III is a complex, multichain enzyme responsible for most of the replicative synthesis in bacteria. The epsilon subunit contain the editing function and is a proofreading 3'-5' exonuclease.</text>
</comment>
<keyword evidence="5" id="KW-1185">Reference proteome</keyword>
<dbReference type="NCBIfam" id="TIGR00573">
    <property type="entry name" value="dnaq"/>
    <property type="match status" value="1"/>
</dbReference>
<name>A4CLT9_ROBBH</name>
<dbReference type="InterPro" id="IPR012337">
    <property type="entry name" value="RNaseH-like_sf"/>
</dbReference>
<dbReference type="SUPFAM" id="SSF82771">
    <property type="entry name" value="GIY-YIG endonuclease"/>
    <property type="match status" value="1"/>
</dbReference>
<evidence type="ECO:0000313" key="5">
    <source>
        <dbReference type="Proteomes" id="UP000009049"/>
    </source>
</evidence>
<organism evidence="4 5">
    <name type="scientific">Robiginitalea biformata (strain ATCC BAA-864 / DSM 15991 / KCTC 12146 / HTCC2501)</name>
    <dbReference type="NCBI Taxonomy" id="313596"/>
    <lineage>
        <taxon>Bacteria</taxon>
        <taxon>Pseudomonadati</taxon>
        <taxon>Bacteroidota</taxon>
        <taxon>Flavobacteriia</taxon>
        <taxon>Flavobacteriales</taxon>
        <taxon>Flavobacteriaceae</taxon>
        <taxon>Robiginitalea</taxon>
    </lineage>
</organism>
<dbReference type="GO" id="GO:0045004">
    <property type="term" value="P:DNA replication proofreading"/>
    <property type="evidence" value="ECO:0007669"/>
    <property type="project" value="TreeGrafter"/>
</dbReference>
<dbReference type="InterPro" id="IPR035901">
    <property type="entry name" value="GIY-YIG_endonuc_sf"/>
</dbReference>
<evidence type="ECO:0000256" key="2">
    <source>
        <dbReference type="ARBA" id="ARBA00026073"/>
    </source>
</evidence>
<dbReference type="FunFam" id="3.30.420.10:FF:000045">
    <property type="entry name" value="3'-5' exonuclease DinG"/>
    <property type="match status" value="1"/>
</dbReference>
<evidence type="ECO:0000256" key="1">
    <source>
        <dbReference type="ARBA" id="ARBA00025483"/>
    </source>
</evidence>
<feature type="domain" description="GIY-YIG" evidence="3">
    <location>
        <begin position="196"/>
        <end position="272"/>
    </location>
</feature>
<dbReference type="Pfam" id="PF00929">
    <property type="entry name" value="RNase_T"/>
    <property type="match status" value="1"/>
</dbReference>
<dbReference type="SUPFAM" id="SSF53098">
    <property type="entry name" value="Ribonuclease H-like"/>
    <property type="match status" value="1"/>
</dbReference>
<evidence type="ECO:0000313" key="4">
    <source>
        <dbReference type="EMBL" id="EAR15838.1"/>
    </source>
</evidence>
<dbReference type="PROSITE" id="PS50164">
    <property type="entry name" value="GIY_YIG"/>
    <property type="match status" value="1"/>
</dbReference>
<dbReference type="Gene3D" id="3.40.1440.10">
    <property type="entry name" value="GIY-YIG endonuclease"/>
    <property type="match status" value="1"/>
</dbReference>